<gene>
    <name evidence="1" type="ORF">HPB49_005716</name>
</gene>
<dbReference type="Proteomes" id="UP000821865">
    <property type="component" value="Chromosome 5"/>
</dbReference>
<comment type="caution">
    <text evidence="1">The sequence shown here is derived from an EMBL/GenBank/DDBJ whole genome shotgun (WGS) entry which is preliminary data.</text>
</comment>
<evidence type="ECO:0000313" key="2">
    <source>
        <dbReference type="Proteomes" id="UP000821865"/>
    </source>
</evidence>
<dbReference type="EMBL" id="CM023474">
    <property type="protein sequence ID" value="KAH7949164.1"/>
    <property type="molecule type" value="Genomic_DNA"/>
</dbReference>
<keyword evidence="2" id="KW-1185">Reference proteome</keyword>
<evidence type="ECO:0000313" key="1">
    <source>
        <dbReference type="EMBL" id="KAH7949164.1"/>
    </source>
</evidence>
<sequence length="166" mass="18918">MATREIARNFSISMATFSRMFSEWVLILQEQHTEITAFLTLPDVQQCMTPHFRHYPNTRIILDTTEVRIQKPSRVTALRQTFSQYKGANTMKCLVGATLDCFITFVPPLYGGGTNDKDIVHQCQILDLMKPGDGVMVDKVFKVEDLLPRDVVLHMPPFRIPGEAKC</sequence>
<protein>
    <submittedName>
        <fullName evidence="1">Uncharacterized protein</fullName>
    </submittedName>
</protein>
<name>A0ACB8CPU5_DERSI</name>
<reference evidence="1" key="1">
    <citation type="submission" date="2020-05" db="EMBL/GenBank/DDBJ databases">
        <title>Large-scale comparative analyses of tick genomes elucidate their genetic diversity and vector capacities.</title>
        <authorList>
            <person name="Jia N."/>
            <person name="Wang J."/>
            <person name="Shi W."/>
            <person name="Du L."/>
            <person name="Sun Y."/>
            <person name="Zhan W."/>
            <person name="Jiang J."/>
            <person name="Wang Q."/>
            <person name="Zhang B."/>
            <person name="Ji P."/>
            <person name="Sakyi L.B."/>
            <person name="Cui X."/>
            <person name="Yuan T."/>
            <person name="Jiang B."/>
            <person name="Yang W."/>
            <person name="Lam T.T.-Y."/>
            <person name="Chang Q."/>
            <person name="Ding S."/>
            <person name="Wang X."/>
            <person name="Zhu J."/>
            <person name="Ruan X."/>
            <person name="Zhao L."/>
            <person name="Wei J."/>
            <person name="Que T."/>
            <person name="Du C."/>
            <person name="Cheng J."/>
            <person name="Dai P."/>
            <person name="Han X."/>
            <person name="Huang E."/>
            <person name="Gao Y."/>
            <person name="Liu J."/>
            <person name="Shao H."/>
            <person name="Ye R."/>
            <person name="Li L."/>
            <person name="Wei W."/>
            <person name="Wang X."/>
            <person name="Wang C."/>
            <person name="Yang T."/>
            <person name="Huo Q."/>
            <person name="Li W."/>
            <person name="Guo W."/>
            <person name="Chen H."/>
            <person name="Zhou L."/>
            <person name="Ni X."/>
            <person name="Tian J."/>
            <person name="Zhou Y."/>
            <person name="Sheng Y."/>
            <person name="Liu T."/>
            <person name="Pan Y."/>
            <person name="Xia L."/>
            <person name="Li J."/>
            <person name="Zhao F."/>
            <person name="Cao W."/>
        </authorList>
    </citation>
    <scope>NUCLEOTIDE SEQUENCE</scope>
    <source>
        <strain evidence="1">Dsil-2018</strain>
    </source>
</reference>
<accession>A0ACB8CPU5</accession>
<organism evidence="1 2">
    <name type="scientific">Dermacentor silvarum</name>
    <name type="common">Tick</name>
    <dbReference type="NCBI Taxonomy" id="543639"/>
    <lineage>
        <taxon>Eukaryota</taxon>
        <taxon>Metazoa</taxon>
        <taxon>Ecdysozoa</taxon>
        <taxon>Arthropoda</taxon>
        <taxon>Chelicerata</taxon>
        <taxon>Arachnida</taxon>
        <taxon>Acari</taxon>
        <taxon>Parasitiformes</taxon>
        <taxon>Ixodida</taxon>
        <taxon>Ixodoidea</taxon>
        <taxon>Ixodidae</taxon>
        <taxon>Rhipicephalinae</taxon>
        <taxon>Dermacentor</taxon>
    </lineage>
</organism>
<proteinExistence type="predicted"/>